<accession>A0A150KFX3</accession>
<sequence length="47" mass="5120">MIKLFQHAVLLAGYDHGRLMGLAAAGHCYPVFIPLHIASQALYLKAV</sequence>
<dbReference type="Proteomes" id="UP000075304">
    <property type="component" value="Unassembled WGS sequence"/>
</dbReference>
<evidence type="ECO:0000313" key="1">
    <source>
        <dbReference type="EMBL" id="KYC70438.1"/>
    </source>
</evidence>
<name>A0A150KFX3_HEYCO</name>
<dbReference type="EMBL" id="LQYI01000039">
    <property type="protein sequence ID" value="KYC70438.1"/>
    <property type="molecule type" value="Genomic_DNA"/>
</dbReference>
<organism evidence="1 2">
    <name type="scientific">Heyndrickxia coagulans</name>
    <name type="common">Weizmannia coagulans</name>
    <dbReference type="NCBI Taxonomy" id="1398"/>
    <lineage>
        <taxon>Bacteria</taxon>
        <taxon>Bacillati</taxon>
        <taxon>Bacillota</taxon>
        <taxon>Bacilli</taxon>
        <taxon>Bacillales</taxon>
        <taxon>Bacillaceae</taxon>
        <taxon>Heyndrickxia</taxon>
    </lineage>
</organism>
<proteinExistence type="predicted"/>
<reference evidence="1 2" key="1">
    <citation type="submission" date="2016-01" db="EMBL/GenBank/DDBJ databases">
        <title>Genome Sequences of Twelve Sporeforming Bacillus Species Isolated from Foods.</title>
        <authorList>
            <person name="Berendsen E.M."/>
            <person name="Wells-Bennik M.H."/>
            <person name="Krawcyk A.O."/>
            <person name="De Jong A."/>
            <person name="Holsappel S."/>
            <person name="Eijlander R.T."/>
            <person name="Kuipers O.P."/>
        </authorList>
    </citation>
    <scope>NUCLEOTIDE SEQUENCE [LARGE SCALE GENOMIC DNA]</scope>
    <source>
        <strain evidence="1 2">B4099</strain>
    </source>
</reference>
<protein>
    <submittedName>
        <fullName evidence="1">Uncharacterized protein</fullName>
    </submittedName>
</protein>
<evidence type="ECO:0000313" key="2">
    <source>
        <dbReference type="Proteomes" id="UP000075304"/>
    </source>
</evidence>
<gene>
    <name evidence="1" type="ORF">B4099_1125</name>
</gene>
<dbReference type="AlphaFoldDB" id="A0A150KFX3"/>
<comment type="caution">
    <text evidence="1">The sequence shown here is derived from an EMBL/GenBank/DDBJ whole genome shotgun (WGS) entry which is preliminary data.</text>
</comment>